<keyword evidence="1" id="KW-0472">Membrane</keyword>
<feature type="transmembrane region" description="Helical" evidence="1">
    <location>
        <begin position="134"/>
        <end position="152"/>
    </location>
</feature>
<dbReference type="AlphaFoldDB" id="A0A8K1CTG4"/>
<dbReference type="OrthoDB" id="121865at2759"/>
<evidence type="ECO:0008006" key="4">
    <source>
        <dbReference type="Google" id="ProtNLM"/>
    </source>
</evidence>
<keyword evidence="3" id="KW-1185">Reference proteome</keyword>
<keyword evidence="1" id="KW-0812">Transmembrane</keyword>
<feature type="transmembrane region" description="Helical" evidence="1">
    <location>
        <begin position="74"/>
        <end position="97"/>
    </location>
</feature>
<evidence type="ECO:0000313" key="2">
    <source>
        <dbReference type="EMBL" id="TMW69622.1"/>
    </source>
</evidence>
<feature type="transmembrane region" description="Helical" evidence="1">
    <location>
        <begin position="103"/>
        <end position="122"/>
    </location>
</feature>
<feature type="transmembrane region" description="Helical" evidence="1">
    <location>
        <begin position="182"/>
        <end position="204"/>
    </location>
</feature>
<gene>
    <name evidence="2" type="ORF">Poli38472_001778</name>
</gene>
<evidence type="ECO:0000256" key="1">
    <source>
        <dbReference type="SAM" id="Phobius"/>
    </source>
</evidence>
<dbReference type="EMBL" id="SPLM01000001">
    <property type="protein sequence ID" value="TMW69622.1"/>
    <property type="molecule type" value="Genomic_DNA"/>
</dbReference>
<name>A0A8K1CTG4_PYTOL</name>
<keyword evidence="1" id="KW-1133">Transmembrane helix</keyword>
<sequence length="269" mass="30257">MKVQPGDLPSSDVSSIVGPTHSRSASLVSSFELVYDLAPSAPLPAIDISRSVRSVLLSERLNKRWTRLMGKTQVGIFFIYNTALVLNLVIICTNHWVVRWTAITNQVIMYYAILAQISLMRVDILQLLLYTYEFWFITVVNCISTVIMTFYVPDLRGLTVWGMWIGNELVAIIDAQIVFQRGLMLSAIPPVAFTAGVVCCVLFNSMEGANNFALSRVNGYELDAADVLINGYSNMLILMLRNLYRRREAMKEHGQNSSVIQCITYRCPL</sequence>
<feature type="transmembrane region" description="Helical" evidence="1">
    <location>
        <begin position="158"/>
        <end position="175"/>
    </location>
</feature>
<evidence type="ECO:0000313" key="3">
    <source>
        <dbReference type="Proteomes" id="UP000794436"/>
    </source>
</evidence>
<protein>
    <recommendedName>
        <fullName evidence="4">Transmembrane protein</fullName>
    </recommendedName>
</protein>
<organism evidence="2 3">
    <name type="scientific">Pythium oligandrum</name>
    <name type="common">Mycoparasitic fungus</name>
    <dbReference type="NCBI Taxonomy" id="41045"/>
    <lineage>
        <taxon>Eukaryota</taxon>
        <taxon>Sar</taxon>
        <taxon>Stramenopiles</taxon>
        <taxon>Oomycota</taxon>
        <taxon>Peronosporomycetes</taxon>
        <taxon>Pythiales</taxon>
        <taxon>Pythiaceae</taxon>
        <taxon>Pythium</taxon>
    </lineage>
</organism>
<comment type="caution">
    <text evidence="2">The sequence shown here is derived from an EMBL/GenBank/DDBJ whole genome shotgun (WGS) entry which is preliminary data.</text>
</comment>
<dbReference type="Proteomes" id="UP000794436">
    <property type="component" value="Unassembled WGS sequence"/>
</dbReference>
<proteinExistence type="predicted"/>
<accession>A0A8K1CTG4</accession>
<reference evidence="2" key="1">
    <citation type="submission" date="2019-03" db="EMBL/GenBank/DDBJ databases">
        <title>Long read genome sequence of the mycoparasitic Pythium oligandrum ATCC 38472 isolated from sugarbeet rhizosphere.</title>
        <authorList>
            <person name="Gaulin E."/>
        </authorList>
    </citation>
    <scope>NUCLEOTIDE SEQUENCE</scope>
    <source>
        <strain evidence="2">ATCC 38472_TT</strain>
    </source>
</reference>